<name>A0ABT4DE04_9CLOT</name>
<dbReference type="PANTHER" id="PTHR35789:SF1">
    <property type="entry name" value="SPORE GERMINATION PROTEIN B3"/>
    <property type="match status" value="1"/>
</dbReference>
<dbReference type="Gene3D" id="3.30.300.210">
    <property type="entry name" value="Nutrient germinant receptor protein C, domain 3"/>
    <property type="match status" value="1"/>
</dbReference>
<dbReference type="InterPro" id="IPR046953">
    <property type="entry name" value="Spore_GerAC-like_C"/>
</dbReference>
<comment type="similarity">
    <text evidence="2">Belongs to the GerABKC lipoprotein family.</text>
</comment>
<evidence type="ECO:0000259" key="9">
    <source>
        <dbReference type="Pfam" id="PF25198"/>
    </source>
</evidence>
<accession>A0ABT4DE04</accession>
<dbReference type="Pfam" id="PF25198">
    <property type="entry name" value="Spore_GerAC_N"/>
    <property type="match status" value="1"/>
</dbReference>
<evidence type="ECO:0000256" key="6">
    <source>
        <dbReference type="ARBA" id="ARBA00023139"/>
    </source>
</evidence>
<evidence type="ECO:0000256" key="4">
    <source>
        <dbReference type="ARBA" id="ARBA00022729"/>
    </source>
</evidence>
<evidence type="ECO:0000259" key="8">
    <source>
        <dbReference type="Pfam" id="PF05504"/>
    </source>
</evidence>
<evidence type="ECO:0000256" key="2">
    <source>
        <dbReference type="ARBA" id="ARBA00007886"/>
    </source>
</evidence>
<dbReference type="InterPro" id="IPR038501">
    <property type="entry name" value="Spore_GerAC_C_sf"/>
</dbReference>
<dbReference type="InterPro" id="IPR057336">
    <property type="entry name" value="GerAC_N"/>
</dbReference>
<keyword evidence="3" id="KW-0309">Germination</keyword>
<comment type="subcellular location">
    <subcellularLocation>
        <location evidence="1">Membrane</location>
        <topology evidence="1">Lipid-anchor</topology>
    </subcellularLocation>
</comment>
<dbReference type="PANTHER" id="PTHR35789">
    <property type="entry name" value="SPORE GERMINATION PROTEIN B3"/>
    <property type="match status" value="1"/>
</dbReference>
<keyword evidence="4" id="KW-0732">Signal</keyword>
<dbReference type="NCBIfam" id="TIGR02887">
    <property type="entry name" value="spore_ger_x_C"/>
    <property type="match status" value="1"/>
</dbReference>
<evidence type="ECO:0000256" key="7">
    <source>
        <dbReference type="ARBA" id="ARBA00023288"/>
    </source>
</evidence>
<keyword evidence="5" id="KW-0472">Membrane</keyword>
<gene>
    <name evidence="10" type="ORF">OW729_18225</name>
</gene>
<dbReference type="Proteomes" id="UP001144612">
    <property type="component" value="Unassembled WGS sequence"/>
</dbReference>
<proteinExistence type="inferred from homology"/>
<keyword evidence="6" id="KW-0564">Palmitate</keyword>
<comment type="caution">
    <text evidence="10">The sequence shown here is derived from an EMBL/GenBank/DDBJ whole genome shotgun (WGS) entry which is preliminary data.</text>
</comment>
<evidence type="ECO:0000256" key="1">
    <source>
        <dbReference type="ARBA" id="ARBA00004635"/>
    </source>
</evidence>
<dbReference type="InterPro" id="IPR008844">
    <property type="entry name" value="Spore_GerAC-like"/>
</dbReference>
<dbReference type="EMBL" id="JAPQFJ010000032">
    <property type="protein sequence ID" value="MCY6960537.1"/>
    <property type="molecule type" value="Genomic_DNA"/>
</dbReference>
<feature type="domain" description="Spore germination protein N-terminal" evidence="9">
    <location>
        <begin position="25"/>
        <end position="196"/>
    </location>
</feature>
<dbReference type="RefSeq" id="WP_268062974.1">
    <property type="nucleotide sequence ID" value="NZ_JAPQFJ010000032.1"/>
</dbReference>
<organism evidence="10 11">
    <name type="scientific">Clostridium brassicae</name>
    <dbReference type="NCBI Taxonomy" id="2999072"/>
    <lineage>
        <taxon>Bacteria</taxon>
        <taxon>Bacillati</taxon>
        <taxon>Bacillota</taxon>
        <taxon>Clostridia</taxon>
        <taxon>Eubacteriales</taxon>
        <taxon>Clostridiaceae</taxon>
        <taxon>Clostridium</taxon>
    </lineage>
</organism>
<reference evidence="10" key="1">
    <citation type="submission" date="2022-12" db="EMBL/GenBank/DDBJ databases">
        <title>Clostridium sp. nov., isolated from industrial wastewater.</title>
        <authorList>
            <person name="Jiayan W."/>
        </authorList>
    </citation>
    <scope>NUCLEOTIDE SEQUENCE</scope>
    <source>
        <strain evidence="10">ZC22-4</strain>
    </source>
</reference>
<evidence type="ECO:0000256" key="3">
    <source>
        <dbReference type="ARBA" id="ARBA00022544"/>
    </source>
</evidence>
<evidence type="ECO:0000313" key="11">
    <source>
        <dbReference type="Proteomes" id="UP001144612"/>
    </source>
</evidence>
<keyword evidence="11" id="KW-1185">Reference proteome</keyword>
<evidence type="ECO:0000313" key="10">
    <source>
        <dbReference type="EMBL" id="MCY6960537.1"/>
    </source>
</evidence>
<keyword evidence="7" id="KW-0449">Lipoprotein</keyword>
<sequence length="370" mass="42291">MKKCKLIIFIILISFCLNGCYGYYPIEKLGMVVGIGNDIDAKLPQNKKPKYSTTFDILSFQGNDKVTSVALPSESDTVYGTINKRQTKENKSLLTGVEQVYLLGEERARYGIKDLIDSFIRDPLRNEHALIAVSKQPTYELFSLKTPFALSPSEHIHDLLEFAHTANFFEEDTDLIRFLTMYNEEGRKIVIPYIEIFNHSFQITGLALFKGDKMIKKVSLDESRLINLIRVSNSSGYLNILSEEYNDYIDFFGKNKSTVKISKENDRLKYDIFVNLTGTLTINTLAEKDKTLSDPDKVGEILAKKLEKNLTNEVHKMQNEYKTDWLDLGQYAIAKYGRDKGYSSDEQFCNSIINVHVNVKVTSMGRKVDK</sequence>
<protein>
    <submittedName>
        <fullName evidence="10">Ger(X)C family spore germination protein</fullName>
    </submittedName>
</protein>
<evidence type="ECO:0000256" key="5">
    <source>
        <dbReference type="ARBA" id="ARBA00023136"/>
    </source>
</evidence>
<dbReference type="Pfam" id="PF05504">
    <property type="entry name" value="Spore_GerAC"/>
    <property type="match status" value="1"/>
</dbReference>
<feature type="domain" description="Spore germination GerAC-like C-terminal" evidence="8">
    <location>
        <begin position="204"/>
        <end position="365"/>
    </location>
</feature>